<dbReference type="Proteomes" id="UP000572051">
    <property type="component" value="Unassembled WGS sequence"/>
</dbReference>
<feature type="transmembrane region" description="Helical" evidence="2">
    <location>
        <begin position="125"/>
        <end position="146"/>
    </location>
</feature>
<feature type="transmembrane region" description="Helical" evidence="2">
    <location>
        <begin position="17"/>
        <end position="39"/>
    </location>
</feature>
<feature type="transmembrane region" description="Helical" evidence="2">
    <location>
        <begin position="94"/>
        <end position="116"/>
    </location>
</feature>
<dbReference type="RefSeq" id="WP_312889209.1">
    <property type="nucleotide sequence ID" value="NZ_JACCFS010000001.1"/>
</dbReference>
<keyword evidence="2" id="KW-1133">Transmembrane helix</keyword>
<evidence type="ECO:0000313" key="4">
    <source>
        <dbReference type="Proteomes" id="UP000572051"/>
    </source>
</evidence>
<name>A0A7Z0ELM7_9ACTN</name>
<keyword evidence="2" id="KW-0472">Membrane</keyword>
<evidence type="ECO:0000313" key="3">
    <source>
        <dbReference type="EMBL" id="NYJ34334.1"/>
    </source>
</evidence>
<proteinExistence type="predicted"/>
<feature type="region of interest" description="Disordered" evidence="1">
    <location>
        <begin position="315"/>
        <end position="340"/>
    </location>
</feature>
<accession>A0A7Z0ELM7</accession>
<keyword evidence="4" id="KW-1185">Reference proteome</keyword>
<evidence type="ECO:0000256" key="1">
    <source>
        <dbReference type="SAM" id="MobiDB-lite"/>
    </source>
</evidence>
<gene>
    <name evidence="3" type="ORF">HNR10_002215</name>
</gene>
<evidence type="ECO:0008006" key="5">
    <source>
        <dbReference type="Google" id="ProtNLM"/>
    </source>
</evidence>
<protein>
    <recommendedName>
        <fullName evidence="5">Polyketide cyclase</fullName>
    </recommendedName>
</protein>
<dbReference type="EMBL" id="JACCFS010000001">
    <property type="protein sequence ID" value="NYJ34334.1"/>
    <property type="molecule type" value="Genomic_DNA"/>
</dbReference>
<feature type="transmembrane region" description="Helical" evidence="2">
    <location>
        <begin position="70"/>
        <end position="88"/>
    </location>
</feature>
<keyword evidence="2" id="KW-0812">Transmembrane</keyword>
<sequence length="340" mass="35766">MQTSPEPVRPVGLRERWILAAIVGLVFVGLVVLRITSWGGLDQTALFYLGLPATIALLIVFTARPKTGVGAAMAVTALVLAMSGPLLAEGMVCLLLAAPLIFGIVALVAMLCSAIARGGSGSRHALLFVPVLFVLTLEGVGGTTILPRDDQGTGARVIDAAPDQVAAALAAPPEYGAFEALFLRAVPFPEPVRAVGEGLAVGDTRVVHFTPRNTLAIGDEPTPRRMELVVVESNVGPDGGRVVFDVVEDTAFSGWMDMRRAEASWSADEGGTRLGWAIDYERTYEPSWYFGPLQAYATDLAAEYLAATFGTTATEASVTETTATSEPETSATETVTEAAR</sequence>
<feature type="transmembrane region" description="Helical" evidence="2">
    <location>
        <begin position="45"/>
        <end position="63"/>
    </location>
</feature>
<dbReference type="AlphaFoldDB" id="A0A7Z0ELM7"/>
<organism evidence="3 4">
    <name type="scientific">Nocardiopsis aegyptia</name>
    <dbReference type="NCBI Taxonomy" id="220378"/>
    <lineage>
        <taxon>Bacteria</taxon>
        <taxon>Bacillati</taxon>
        <taxon>Actinomycetota</taxon>
        <taxon>Actinomycetes</taxon>
        <taxon>Streptosporangiales</taxon>
        <taxon>Nocardiopsidaceae</taxon>
        <taxon>Nocardiopsis</taxon>
    </lineage>
</organism>
<comment type="caution">
    <text evidence="3">The sequence shown here is derived from an EMBL/GenBank/DDBJ whole genome shotgun (WGS) entry which is preliminary data.</text>
</comment>
<reference evidence="3 4" key="1">
    <citation type="submission" date="2020-07" db="EMBL/GenBank/DDBJ databases">
        <title>Sequencing the genomes of 1000 actinobacteria strains.</title>
        <authorList>
            <person name="Klenk H.-P."/>
        </authorList>
    </citation>
    <scope>NUCLEOTIDE SEQUENCE [LARGE SCALE GENOMIC DNA]</scope>
    <source>
        <strain evidence="3 4">DSM 44442</strain>
    </source>
</reference>
<evidence type="ECO:0000256" key="2">
    <source>
        <dbReference type="SAM" id="Phobius"/>
    </source>
</evidence>